<dbReference type="Proteomes" id="UP001500340">
    <property type="component" value="Unassembled WGS sequence"/>
</dbReference>
<protein>
    <submittedName>
        <fullName evidence="1">Uncharacterized protein</fullName>
    </submittedName>
</protein>
<keyword evidence="2" id="KW-1185">Reference proteome</keyword>
<gene>
    <name evidence="1" type="ORF">GCM10008933_01010</name>
</gene>
<name>A0ABN0XV77_9BACL</name>
<accession>A0ABN0XV77</accession>
<proteinExistence type="predicted"/>
<dbReference type="Gene3D" id="3.40.50.2000">
    <property type="entry name" value="Glycogen Phosphorylase B"/>
    <property type="match status" value="1"/>
</dbReference>
<evidence type="ECO:0000313" key="2">
    <source>
        <dbReference type="Proteomes" id="UP001500340"/>
    </source>
</evidence>
<dbReference type="SUPFAM" id="SSF53756">
    <property type="entry name" value="UDP-Glycosyltransferase/glycogen phosphorylase"/>
    <property type="match status" value="1"/>
</dbReference>
<dbReference type="EMBL" id="BAAACX010000002">
    <property type="protein sequence ID" value="GAA0373752.1"/>
    <property type="molecule type" value="Genomic_DNA"/>
</dbReference>
<organism evidence="1 2">
    <name type="scientific">Paenibacillus motobuensis</name>
    <dbReference type="NCBI Taxonomy" id="295324"/>
    <lineage>
        <taxon>Bacteria</taxon>
        <taxon>Bacillati</taxon>
        <taxon>Bacillota</taxon>
        <taxon>Bacilli</taxon>
        <taxon>Bacillales</taxon>
        <taxon>Paenibacillaceae</taxon>
        <taxon>Paenibacillus</taxon>
    </lineage>
</organism>
<reference evidence="1 2" key="1">
    <citation type="journal article" date="2019" name="Int. J. Syst. Evol. Microbiol.">
        <title>The Global Catalogue of Microorganisms (GCM) 10K type strain sequencing project: providing services to taxonomists for standard genome sequencing and annotation.</title>
        <authorList>
            <consortium name="The Broad Institute Genomics Platform"/>
            <consortium name="The Broad Institute Genome Sequencing Center for Infectious Disease"/>
            <person name="Wu L."/>
            <person name="Ma J."/>
        </authorList>
    </citation>
    <scope>NUCLEOTIDE SEQUENCE [LARGE SCALE GENOMIC DNA]</scope>
    <source>
        <strain evidence="1 2">JCM 12774</strain>
    </source>
</reference>
<evidence type="ECO:0000313" key="1">
    <source>
        <dbReference type="EMBL" id="GAA0373752.1"/>
    </source>
</evidence>
<comment type="caution">
    <text evidence="1">The sequence shown here is derived from an EMBL/GenBank/DDBJ whole genome shotgun (WGS) entry which is preliminary data.</text>
</comment>
<sequence length="399" mass="45914">MKQKSRYPISYHLGYRAGQARGFTEGREAGYQRALRDVRATGREVQSSEHSNIDKSTILSETKKTVRVLIISAIRLPSYQIGIRQPLSLLESQGHCTFEVKSKHEVTEQHVADADIVIVQRSVEPRVYKYFELARILGKRTVYVIDDYYEALPQTNSIGKYYAHPDRQKAFADFLKNADIVKVDAPYFGKLLVEKYNSNVIYFPASVDFAWIEQVEKKPKNDSVIVIGYEGANKEQDFVAVVPALLKILNEYGKFIKLEFYGFVPESLSQHPSVSYNNPEADYRTFIRKLYQSNWDIGLAPLDDTPFNHCKTNNKFREYAACGIPGIYSSSPAYTDWVVHRENGIIVPHTEEGWYEGMKQLIEDRLLRARIKERAAEVARKHFTINACAEQWKEQILHI</sequence>